<reference evidence="1" key="1">
    <citation type="submission" date="2020-01" db="EMBL/GenBank/DDBJ databases">
        <title>Identification and distribution of gene clusters putatively required for synthesis of sphingolipid metabolism inhibitors in phylogenetically diverse species of the filamentous fungus Fusarium.</title>
        <authorList>
            <person name="Kim H.-S."/>
            <person name="Busman M."/>
            <person name="Brown D.W."/>
            <person name="Divon H."/>
            <person name="Uhlig S."/>
            <person name="Proctor R.H."/>
        </authorList>
    </citation>
    <scope>NUCLEOTIDE SEQUENCE</scope>
    <source>
        <strain evidence="1">NRRL 53441</strain>
    </source>
</reference>
<evidence type="ECO:0000313" key="2">
    <source>
        <dbReference type="Proteomes" id="UP000605986"/>
    </source>
</evidence>
<gene>
    <name evidence="1" type="ORF">F53441_11785</name>
</gene>
<dbReference type="EMBL" id="JAADJG010000600">
    <property type="protein sequence ID" value="KAF4442357.1"/>
    <property type="molecule type" value="Genomic_DNA"/>
</dbReference>
<dbReference type="Proteomes" id="UP000605986">
    <property type="component" value="Unassembled WGS sequence"/>
</dbReference>
<keyword evidence="2" id="KW-1185">Reference proteome</keyword>
<proteinExistence type="predicted"/>
<organism evidence="1 2">
    <name type="scientific">Fusarium austroafricanum</name>
    <dbReference type="NCBI Taxonomy" id="2364996"/>
    <lineage>
        <taxon>Eukaryota</taxon>
        <taxon>Fungi</taxon>
        <taxon>Dikarya</taxon>
        <taxon>Ascomycota</taxon>
        <taxon>Pezizomycotina</taxon>
        <taxon>Sordariomycetes</taxon>
        <taxon>Hypocreomycetidae</taxon>
        <taxon>Hypocreales</taxon>
        <taxon>Nectriaceae</taxon>
        <taxon>Fusarium</taxon>
        <taxon>Fusarium concolor species complex</taxon>
    </lineage>
</organism>
<sequence length="217" mass="24694">MVALPVRTKSGYDIARLQRHSDDFDSSQPPLREYGPTKSAFFLPETLDDIVSWVSNDDNIHETDWYELAGNCSKYLLTFVEDKPEAISTITQSYPEKRELHPNDYEAGLWRDTLLRDLLLLRLPWAGLGEDDKDQYIIPDEDLGNQDLDRGQYAPSRSWVFVPYGVFLIPSNPQKTPLIGTTKVVGVDIQLSGPRFPLVQSSKEGFDSKGFYIVLHI</sequence>
<protein>
    <submittedName>
        <fullName evidence="1">Heterokaryon incompatibility protein 6, OR allele</fullName>
    </submittedName>
</protein>
<accession>A0A8H4K0D6</accession>
<name>A0A8H4K0D6_9HYPO</name>
<evidence type="ECO:0000313" key="1">
    <source>
        <dbReference type="EMBL" id="KAF4442357.1"/>
    </source>
</evidence>
<comment type="caution">
    <text evidence="1">The sequence shown here is derived from an EMBL/GenBank/DDBJ whole genome shotgun (WGS) entry which is preliminary data.</text>
</comment>
<dbReference type="AlphaFoldDB" id="A0A8H4K0D6"/>